<evidence type="ECO:0008006" key="4">
    <source>
        <dbReference type="Google" id="ProtNLM"/>
    </source>
</evidence>
<feature type="region of interest" description="Disordered" evidence="1">
    <location>
        <begin position="1"/>
        <end position="28"/>
    </location>
</feature>
<gene>
    <name evidence="2" type="ORF">AN221_35350</name>
</gene>
<accession>A0A1E7LIL4</accession>
<dbReference type="AlphaFoldDB" id="A0A1E7LIL4"/>
<dbReference type="PATRIC" id="fig|518642.7.peg.4263"/>
<sequence>MTSTTTTPPTTATTPTTPTTPSRPYTRRISPIERGYLNAAATGTPQLIQMVIEGEGTLDPAALRQAARAATLASPGLAVRRRGALWRADGPVPEVVELPADATPDAHPFFHRDLSVVTGPVCELGLIQGESTKLAVRASHIVTDGRGLRQWIADLFRSLRGEEPAGCPDTVDDGHFRTMAGPVPPAPAATRLTGLPAVVGRGPADERPLWLRRRVAAVPSGVTARAAAALSRHLATEEGRLIVPVDLRRHDPTVRSTANLTSQLVLGLHRDDSWKRIHSTLVRALIAKAEVAALERDFLRGNPFANNLSEARELDGSRFPCTAIISDHGEVDPRTYSTPAFRATSFATLPMLVPYAEMFLSACRVGATTELTLSCRNRPGAREKAEELLTDMAEALGQ</sequence>
<proteinExistence type="predicted"/>
<dbReference type="SUPFAM" id="SSF52777">
    <property type="entry name" value="CoA-dependent acyltransferases"/>
    <property type="match status" value="1"/>
</dbReference>
<reference evidence="2 3" key="1">
    <citation type="journal article" date="2016" name="Front. Microbiol.">
        <title>Comparative Genomics Analysis of Streptomyces Species Reveals Their Adaptation to the Marine Environment and Their Diversity at the Genomic Level.</title>
        <authorList>
            <person name="Tian X."/>
            <person name="Zhang Z."/>
            <person name="Yang T."/>
            <person name="Chen M."/>
            <person name="Li J."/>
            <person name="Chen F."/>
            <person name="Yang J."/>
            <person name="Li W."/>
            <person name="Zhang B."/>
            <person name="Zhang Z."/>
            <person name="Wu J."/>
            <person name="Zhang C."/>
            <person name="Long L."/>
            <person name="Xiao J."/>
        </authorList>
    </citation>
    <scope>NUCLEOTIDE SEQUENCE [LARGE SCALE GENOMIC DNA]</scope>
    <source>
        <strain evidence="2 3">SCSIO M10372</strain>
    </source>
</reference>
<evidence type="ECO:0000313" key="3">
    <source>
        <dbReference type="Proteomes" id="UP000175971"/>
    </source>
</evidence>
<dbReference type="Proteomes" id="UP000175971">
    <property type="component" value="Unassembled WGS sequence"/>
</dbReference>
<keyword evidence="3" id="KW-1185">Reference proteome</keyword>
<name>A0A1E7LIL4_9ACTN</name>
<organism evidence="2 3">
    <name type="scientific">Streptomyces nanshensis</name>
    <dbReference type="NCBI Taxonomy" id="518642"/>
    <lineage>
        <taxon>Bacteria</taxon>
        <taxon>Bacillati</taxon>
        <taxon>Actinomycetota</taxon>
        <taxon>Actinomycetes</taxon>
        <taxon>Kitasatosporales</taxon>
        <taxon>Streptomycetaceae</taxon>
        <taxon>Streptomyces</taxon>
    </lineage>
</organism>
<dbReference type="Gene3D" id="3.30.559.10">
    <property type="entry name" value="Chloramphenicol acetyltransferase-like domain"/>
    <property type="match status" value="1"/>
</dbReference>
<dbReference type="InterPro" id="IPR023213">
    <property type="entry name" value="CAT-like_dom_sf"/>
</dbReference>
<evidence type="ECO:0000256" key="1">
    <source>
        <dbReference type="SAM" id="MobiDB-lite"/>
    </source>
</evidence>
<dbReference type="RefSeq" id="WP_070204280.1">
    <property type="nucleotide sequence ID" value="NZ_LJGZ01000105.1"/>
</dbReference>
<comment type="caution">
    <text evidence="2">The sequence shown here is derived from an EMBL/GenBank/DDBJ whole genome shotgun (WGS) entry which is preliminary data.</text>
</comment>
<evidence type="ECO:0000313" key="2">
    <source>
        <dbReference type="EMBL" id="OEV16065.1"/>
    </source>
</evidence>
<protein>
    <recommendedName>
        <fullName evidence="4">Condensation domain-containing protein</fullName>
    </recommendedName>
</protein>
<dbReference type="EMBL" id="LJGZ01000105">
    <property type="protein sequence ID" value="OEV16065.1"/>
    <property type="molecule type" value="Genomic_DNA"/>
</dbReference>